<dbReference type="GO" id="GO:0016559">
    <property type="term" value="P:peroxisome fission"/>
    <property type="evidence" value="ECO:0007669"/>
    <property type="project" value="TreeGrafter"/>
</dbReference>
<name>A0A5K3EGX2_MESCO</name>
<dbReference type="GO" id="GO:0000266">
    <property type="term" value="P:mitochondrial fission"/>
    <property type="evidence" value="ECO:0007669"/>
    <property type="project" value="InterPro"/>
</dbReference>
<reference evidence="3" key="1">
    <citation type="submission" date="2019-11" db="UniProtKB">
        <authorList>
            <consortium name="WormBaseParasite"/>
        </authorList>
    </citation>
    <scope>IDENTIFICATION</scope>
</reference>
<dbReference type="GO" id="GO:0005778">
    <property type="term" value="C:peroxisomal membrane"/>
    <property type="evidence" value="ECO:0007669"/>
    <property type="project" value="TreeGrafter"/>
</dbReference>
<dbReference type="WBParaSite" id="MCU_000221-RA">
    <property type="protein sequence ID" value="MCU_000221-RA"/>
    <property type="gene ID" value="MCU_000221"/>
</dbReference>
<evidence type="ECO:0000313" key="3">
    <source>
        <dbReference type="WBParaSite" id="MCU_000221-RA"/>
    </source>
</evidence>
<protein>
    <submittedName>
        <fullName evidence="3">TPR_REGION domain-containing protein</fullName>
    </submittedName>
</protein>
<evidence type="ECO:0000256" key="1">
    <source>
        <dbReference type="PROSITE-ProRule" id="PRU00339"/>
    </source>
</evidence>
<dbReference type="InterPro" id="IPR019734">
    <property type="entry name" value="TPR_rpt"/>
</dbReference>
<keyword evidence="1" id="KW-0802">TPR repeat</keyword>
<keyword evidence="2" id="KW-0472">Membrane</keyword>
<keyword evidence="2" id="KW-0812">Transmembrane</keyword>
<dbReference type="SMART" id="SM00028">
    <property type="entry name" value="TPR"/>
    <property type="match status" value="1"/>
</dbReference>
<organism evidence="3">
    <name type="scientific">Mesocestoides corti</name>
    <name type="common">Flatworm</name>
    <dbReference type="NCBI Taxonomy" id="53468"/>
    <lineage>
        <taxon>Eukaryota</taxon>
        <taxon>Metazoa</taxon>
        <taxon>Spiralia</taxon>
        <taxon>Lophotrochozoa</taxon>
        <taxon>Platyhelminthes</taxon>
        <taxon>Cestoda</taxon>
        <taxon>Eucestoda</taxon>
        <taxon>Cyclophyllidea</taxon>
        <taxon>Mesocestoididae</taxon>
        <taxon>Mesocestoides</taxon>
    </lineage>
</organism>
<proteinExistence type="predicted"/>
<dbReference type="GO" id="GO:0005741">
    <property type="term" value="C:mitochondrial outer membrane"/>
    <property type="evidence" value="ECO:0007669"/>
    <property type="project" value="TreeGrafter"/>
</dbReference>
<dbReference type="PROSITE" id="PS50005">
    <property type="entry name" value="TPR"/>
    <property type="match status" value="1"/>
</dbReference>
<dbReference type="AlphaFoldDB" id="A0A5K3EGX2"/>
<feature type="repeat" description="TPR" evidence="1">
    <location>
        <begin position="70"/>
        <end position="103"/>
    </location>
</feature>
<dbReference type="SUPFAM" id="SSF48452">
    <property type="entry name" value="TPR-like"/>
    <property type="match status" value="1"/>
</dbReference>
<dbReference type="Gene3D" id="1.25.40.10">
    <property type="entry name" value="Tetratricopeptide repeat domain"/>
    <property type="match status" value="1"/>
</dbReference>
<dbReference type="PANTHER" id="PTHR13247">
    <property type="entry name" value="TETRATRICOPEPTIDE REPEAT PROTEIN 11 TPR REPEAT PROTEIN 11"/>
    <property type="match status" value="1"/>
</dbReference>
<accession>A0A5K3EGX2</accession>
<sequence>MNLLDLKESVTCAEMSREAFVIEKSSGNSTYDTQFSYALDLLKTKDKSALTTAEFLLKDCFLRADDSKKRECIFLIAIANTKMGHYEQAIECCNNLLNVNPNDHQSHDLKVEIERRRRREGIVGASLIASGVVVAVAGVAAALALLLRRS</sequence>
<dbReference type="InterPro" id="IPR028061">
    <property type="entry name" value="Fis1_TPR_C"/>
</dbReference>
<dbReference type="PANTHER" id="PTHR13247:SF0">
    <property type="entry name" value="MITOCHONDRIAL FISSION 1 PROTEIN"/>
    <property type="match status" value="1"/>
</dbReference>
<keyword evidence="2" id="KW-1133">Transmembrane helix</keyword>
<dbReference type="InterPro" id="IPR011990">
    <property type="entry name" value="TPR-like_helical_dom_sf"/>
</dbReference>
<dbReference type="Pfam" id="PF14853">
    <property type="entry name" value="Fis1_TPR_C"/>
    <property type="match status" value="1"/>
</dbReference>
<evidence type="ECO:0000256" key="2">
    <source>
        <dbReference type="SAM" id="Phobius"/>
    </source>
</evidence>
<dbReference type="InterPro" id="IPR016543">
    <property type="entry name" value="Fis1"/>
</dbReference>
<dbReference type="GO" id="GO:0000422">
    <property type="term" value="P:autophagy of mitochondrion"/>
    <property type="evidence" value="ECO:0007669"/>
    <property type="project" value="TreeGrafter"/>
</dbReference>
<feature type="transmembrane region" description="Helical" evidence="2">
    <location>
        <begin position="122"/>
        <end position="147"/>
    </location>
</feature>